<organism evidence="1 2">
    <name type="scientific">Ligilactobacillus apodemi DSM 16634 = JCM 16172</name>
    <dbReference type="NCBI Taxonomy" id="1423724"/>
    <lineage>
        <taxon>Bacteria</taxon>
        <taxon>Bacillati</taxon>
        <taxon>Bacillota</taxon>
        <taxon>Bacilli</taxon>
        <taxon>Lactobacillales</taxon>
        <taxon>Lactobacillaceae</taxon>
        <taxon>Ligilactobacillus</taxon>
    </lineage>
</organism>
<evidence type="ECO:0000313" key="1">
    <source>
        <dbReference type="EMBL" id="KRL84261.1"/>
    </source>
</evidence>
<proteinExistence type="predicted"/>
<dbReference type="RefSeq" id="WP_025087840.1">
    <property type="nucleotide sequence ID" value="NZ_AZFT01000053.1"/>
</dbReference>
<dbReference type="Proteomes" id="UP000051324">
    <property type="component" value="Unassembled WGS sequence"/>
</dbReference>
<sequence length="283" mass="31782">MRRKILWPLAIVILIVFGGGLIVSQSLRENASQQYEKTKVPTLFLHGYGSSYRAEKYLVNKIVKAGVTQNVIRANVSANGKVTLSGALPQNAYNPLIEVNFENSREKDYRQNGKWLKNVIVKLQKTYGFTKFNVVAHSMGNMTLAYYMLDNGQNKKLPQLQKQVNIAGHYNGILGVDDTANEMKLDAEGKPKQMAKPYQELLKLNETYPQNQVSVLNIYGDLKDGSDSDGRVSNASSLSEKYLLRNVAKSYQTLEITGKNAQHSKLHQNAKVAQAIINFIWKK</sequence>
<dbReference type="GO" id="GO:0016787">
    <property type="term" value="F:hydrolase activity"/>
    <property type="evidence" value="ECO:0007669"/>
    <property type="project" value="UniProtKB-KW"/>
</dbReference>
<dbReference type="InterPro" id="IPR010315">
    <property type="entry name" value="DUF915_hydro-like"/>
</dbReference>
<dbReference type="Gene3D" id="3.40.50.1820">
    <property type="entry name" value="alpha/beta hydrolase"/>
    <property type="match status" value="1"/>
</dbReference>
<dbReference type="Pfam" id="PF06028">
    <property type="entry name" value="DUF915"/>
    <property type="match status" value="1"/>
</dbReference>
<dbReference type="PATRIC" id="fig|1423724.4.peg.1612"/>
<dbReference type="InterPro" id="IPR029058">
    <property type="entry name" value="AB_hydrolase_fold"/>
</dbReference>
<dbReference type="OrthoDB" id="503948at2"/>
<comment type="caution">
    <text evidence="1">The sequence shown here is derived from an EMBL/GenBank/DDBJ whole genome shotgun (WGS) entry which is preliminary data.</text>
</comment>
<keyword evidence="1" id="KW-0378">Hydrolase</keyword>
<dbReference type="EMBL" id="AZFT01000053">
    <property type="protein sequence ID" value="KRL84261.1"/>
    <property type="molecule type" value="Genomic_DNA"/>
</dbReference>
<dbReference type="STRING" id="1423724.FC32_GL001545"/>
<dbReference type="AlphaFoldDB" id="A0A0R1U055"/>
<dbReference type="eggNOG" id="COG4814">
    <property type="taxonomic scope" value="Bacteria"/>
</dbReference>
<protein>
    <submittedName>
        <fullName evidence="1">Cell surface hydrolase</fullName>
    </submittedName>
</protein>
<evidence type="ECO:0000313" key="2">
    <source>
        <dbReference type="Proteomes" id="UP000051324"/>
    </source>
</evidence>
<accession>A0A0R1U055</accession>
<name>A0A0R1U055_9LACO</name>
<gene>
    <name evidence="1" type="ORF">FC32_GL001545</name>
</gene>
<reference evidence="1 2" key="1">
    <citation type="journal article" date="2015" name="Genome Announc.">
        <title>Expanding the biotechnology potential of lactobacilli through comparative genomics of 213 strains and associated genera.</title>
        <authorList>
            <person name="Sun Z."/>
            <person name="Harris H.M."/>
            <person name="McCann A."/>
            <person name="Guo C."/>
            <person name="Argimon S."/>
            <person name="Zhang W."/>
            <person name="Yang X."/>
            <person name="Jeffery I.B."/>
            <person name="Cooney J.C."/>
            <person name="Kagawa T.F."/>
            <person name="Liu W."/>
            <person name="Song Y."/>
            <person name="Salvetti E."/>
            <person name="Wrobel A."/>
            <person name="Rasinkangas P."/>
            <person name="Parkhill J."/>
            <person name="Rea M.C."/>
            <person name="O'Sullivan O."/>
            <person name="Ritari J."/>
            <person name="Douillard F.P."/>
            <person name="Paul Ross R."/>
            <person name="Yang R."/>
            <person name="Briner A.E."/>
            <person name="Felis G.E."/>
            <person name="de Vos W.M."/>
            <person name="Barrangou R."/>
            <person name="Klaenhammer T.R."/>
            <person name="Caufield P.W."/>
            <person name="Cui Y."/>
            <person name="Zhang H."/>
            <person name="O'Toole P.W."/>
        </authorList>
    </citation>
    <scope>NUCLEOTIDE SEQUENCE [LARGE SCALE GENOMIC DNA]</scope>
    <source>
        <strain evidence="1 2">DSM 16634</strain>
    </source>
</reference>
<dbReference type="SUPFAM" id="SSF53474">
    <property type="entry name" value="alpha/beta-Hydrolases"/>
    <property type="match status" value="1"/>
</dbReference>
<keyword evidence="2" id="KW-1185">Reference proteome</keyword>